<evidence type="ECO:0000313" key="1">
    <source>
        <dbReference type="EMBL" id="KAJ9134586.1"/>
    </source>
</evidence>
<dbReference type="Proteomes" id="UP001174694">
    <property type="component" value="Unassembled WGS sequence"/>
</dbReference>
<organism evidence="1 2">
    <name type="scientific">Pleurostoma richardsiae</name>
    <dbReference type="NCBI Taxonomy" id="41990"/>
    <lineage>
        <taxon>Eukaryota</taxon>
        <taxon>Fungi</taxon>
        <taxon>Dikarya</taxon>
        <taxon>Ascomycota</taxon>
        <taxon>Pezizomycotina</taxon>
        <taxon>Sordariomycetes</taxon>
        <taxon>Sordariomycetidae</taxon>
        <taxon>Calosphaeriales</taxon>
        <taxon>Pleurostomataceae</taxon>
        <taxon>Pleurostoma</taxon>
    </lineage>
</organism>
<reference evidence="1" key="1">
    <citation type="submission" date="2022-07" db="EMBL/GenBank/DDBJ databases">
        <title>Fungi with potential for degradation of polypropylene.</title>
        <authorList>
            <person name="Gostincar C."/>
        </authorList>
    </citation>
    <scope>NUCLEOTIDE SEQUENCE</scope>
    <source>
        <strain evidence="1">EXF-13308</strain>
    </source>
</reference>
<keyword evidence="2" id="KW-1185">Reference proteome</keyword>
<evidence type="ECO:0000313" key="2">
    <source>
        <dbReference type="Proteomes" id="UP001174694"/>
    </source>
</evidence>
<dbReference type="EMBL" id="JANBVO010000042">
    <property type="protein sequence ID" value="KAJ9134586.1"/>
    <property type="molecule type" value="Genomic_DNA"/>
</dbReference>
<comment type="caution">
    <text evidence="1">The sequence shown here is derived from an EMBL/GenBank/DDBJ whole genome shotgun (WGS) entry which is preliminary data.</text>
</comment>
<accession>A0AA38R523</accession>
<protein>
    <submittedName>
        <fullName evidence="1">Uncharacterized protein</fullName>
    </submittedName>
</protein>
<proteinExistence type="predicted"/>
<sequence>MCGTGERYVDATERFGALAVLGFVPDPQPNPRDPKCSTRQPWTLLFYNNRDHSSPVATHIGFHSNDSSREFQTCQQLAVIISPTGDLTGPPRESSLLCKFRLSSNQWCIGSDGQYMELELPDPLLLQVGASGIIGRRISLFGDSAKPMGPPLLLAEGIVGFNHL</sequence>
<dbReference type="AlphaFoldDB" id="A0AA38R523"/>
<gene>
    <name evidence="1" type="ORF">NKR23_g10058</name>
</gene>
<name>A0AA38R523_9PEZI</name>